<name>A0A2U8JHB1_9CLOS</name>
<evidence type="ECO:0000256" key="1">
    <source>
        <dbReference type="ARBA" id="ARBA00004328"/>
    </source>
</evidence>
<dbReference type="GO" id="GO:0019028">
    <property type="term" value="C:viral capsid"/>
    <property type="evidence" value="ECO:0007669"/>
    <property type="project" value="UniProtKB-KW"/>
</dbReference>
<keyword evidence="3" id="KW-0946">Virion</keyword>
<dbReference type="KEGG" id="vg:41702151"/>
<dbReference type="Proteomes" id="UP000290049">
    <property type="component" value="Segment"/>
</dbReference>
<accession>A0A2U8JHB1</accession>
<dbReference type="EMBL" id="MG919988">
    <property type="protein sequence ID" value="AWK68098.1"/>
    <property type="molecule type" value="Genomic_RNA"/>
</dbReference>
<dbReference type="RefSeq" id="YP_009551999.1">
    <property type="nucleotide sequence ID" value="NC_040570.1"/>
</dbReference>
<gene>
    <name evidence="4" type="primary">CP</name>
</gene>
<evidence type="ECO:0000313" key="4">
    <source>
        <dbReference type="EMBL" id="AWK68098.1"/>
    </source>
</evidence>
<proteinExistence type="predicted"/>
<protein>
    <submittedName>
        <fullName evidence="4">Coat protein</fullName>
    </submittedName>
</protein>
<keyword evidence="2 4" id="KW-0167">Capsid protein</keyword>
<comment type="subcellular location">
    <subcellularLocation>
        <location evidence="1">Virion</location>
    </subcellularLocation>
</comment>
<evidence type="ECO:0000256" key="2">
    <source>
        <dbReference type="ARBA" id="ARBA00022561"/>
    </source>
</evidence>
<reference evidence="4" key="1">
    <citation type="journal article" date="2018" name="Arch. Virol.">
        <title>High-throughput sequencing reveals a novel closterovirus in arracacha (Arracacia xanthorrhiza).</title>
        <authorList>
            <person name="Orilio A.F."/>
            <person name="Blawid R."/>
            <person name="Costa G.A."/>
            <person name="Gomes S.S."/>
            <person name="Nagata T."/>
            <person name="Madeira N.R."/>
            <person name="Inoue-Nagata A.K."/>
            <person name="Resende R.O."/>
        </authorList>
    </citation>
    <scope>NUCLEOTIDE SEQUENCE [LARGE SCALE GENOMIC DNA]</scope>
    <source>
        <strain evidence="4">MS#6</strain>
    </source>
</reference>
<keyword evidence="5" id="KW-1185">Reference proteome</keyword>
<organism evidence="4">
    <name type="scientific">Arracacha virus 1</name>
    <dbReference type="NCBI Taxonomy" id="2201042"/>
    <lineage>
        <taxon>Viruses</taxon>
        <taxon>Riboviria</taxon>
        <taxon>Orthornavirae</taxon>
        <taxon>Kitrinoviricota</taxon>
        <taxon>Alsuviricetes</taxon>
        <taxon>Martellivirales</taxon>
        <taxon>Closteroviridae</taxon>
        <taxon>Closterovirus</taxon>
        <taxon>Closterovirus arracaciae</taxon>
    </lineage>
</organism>
<dbReference type="GeneID" id="41702151"/>
<evidence type="ECO:0000256" key="3">
    <source>
        <dbReference type="ARBA" id="ARBA00022844"/>
    </source>
</evidence>
<dbReference type="InterPro" id="IPR002679">
    <property type="entry name" value="Closter_coat"/>
</dbReference>
<evidence type="ECO:0000313" key="5">
    <source>
        <dbReference type="Proteomes" id="UP000290049"/>
    </source>
</evidence>
<dbReference type="Pfam" id="PF01785">
    <property type="entry name" value="Closter_coat"/>
    <property type="match status" value="1"/>
</dbReference>
<sequence>MGDAAKLLAAKNAAGGTDGTTDDAGQTLGGRLLGLTFGSPVLKTGNDKVKLLKTLGEFMVSKGAKPGEVSDAIGLLLHAYNIRSTSPKVERDVDDILFSAVLSAGSAIVVLEGEVNAWLNNQSELKTHVNKARVLCRTLGDEYIAFLRENHSVLPPVPRANKHGISAAHSYMASDFYTSNKALSNEEQAVHLHGSNHALKTEGKEVTEITSLFQLGRH</sequence>